<keyword evidence="2" id="KW-1133">Transmembrane helix</keyword>
<sequence length="130" mass="14486">MALLFSVIAALIVFLTGLLSDARLVTALVRSLLAFVCAGVFTYLVTFILEAKGWAAFDKVPEERMKDMQQLLYDTDDIDFDAEDDDEADVEAFASSKDFQPLSEERFVHMKTPPAEEDRQDKDTSEAAPA</sequence>
<comment type="caution">
    <text evidence="3">The sequence shown here is derived from an EMBL/GenBank/DDBJ whole genome shotgun (WGS) entry which is preliminary data.</text>
</comment>
<dbReference type="STRING" id="638302.HMPREF0908_1336"/>
<reference evidence="3 4" key="1">
    <citation type="submission" date="2009-04" db="EMBL/GenBank/DDBJ databases">
        <authorList>
            <person name="Qin X."/>
            <person name="Bachman B."/>
            <person name="Battles P."/>
            <person name="Bell A."/>
            <person name="Bess C."/>
            <person name="Bickham C."/>
            <person name="Chaboub L."/>
            <person name="Chen D."/>
            <person name="Coyle M."/>
            <person name="Deiros D.R."/>
            <person name="Dinh H."/>
            <person name="Forbes L."/>
            <person name="Fowler G."/>
            <person name="Francisco L."/>
            <person name="Fu Q."/>
            <person name="Gubbala S."/>
            <person name="Hale W."/>
            <person name="Han Y."/>
            <person name="Hemphill L."/>
            <person name="Highlander S.K."/>
            <person name="Hirani K."/>
            <person name="Hogues M."/>
            <person name="Jackson L."/>
            <person name="Jakkamsetti A."/>
            <person name="Javaid M."/>
            <person name="Jiang H."/>
            <person name="Korchina V."/>
            <person name="Kovar C."/>
            <person name="Lara F."/>
            <person name="Lee S."/>
            <person name="Mata R."/>
            <person name="Mathew T."/>
            <person name="Moen C."/>
            <person name="Morales K."/>
            <person name="Munidasa M."/>
            <person name="Nazareth L."/>
            <person name="Ngo R."/>
            <person name="Nguyen L."/>
            <person name="Okwuonu G."/>
            <person name="Ongeri F."/>
            <person name="Patil S."/>
            <person name="Petrosino J."/>
            <person name="Pham C."/>
            <person name="Pham P."/>
            <person name="Pu L.-L."/>
            <person name="Puazo M."/>
            <person name="Raj R."/>
            <person name="Reid J."/>
            <person name="Rouhana J."/>
            <person name="Saada N."/>
            <person name="Shang Y."/>
            <person name="Simmons D."/>
            <person name="Thornton R."/>
            <person name="Warren J."/>
            <person name="Weissenberger G."/>
            <person name="Zhang J."/>
            <person name="Zhang L."/>
            <person name="Zhou C."/>
            <person name="Zhu D."/>
            <person name="Muzny D."/>
            <person name="Worley K."/>
            <person name="Gibbs R."/>
        </authorList>
    </citation>
    <scope>NUCLEOTIDE SEQUENCE [LARGE SCALE GENOMIC DNA]</scope>
    <source>
        <strain evidence="3 4">ATCC 43531</strain>
    </source>
</reference>
<dbReference type="HOGENOM" id="CLU_1894744_0_0_9"/>
<feature type="region of interest" description="Disordered" evidence="1">
    <location>
        <begin position="101"/>
        <end position="130"/>
    </location>
</feature>
<evidence type="ECO:0000313" key="3">
    <source>
        <dbReference type="EMBL" id="EEQ48356.1"/>
    </source>
</evidence>
<evidence type="ECO:0000256" key="2">
    <source>
        <dbReference type="SAM" id="Phobius"/>
    </source>
</evidence>
<dbReference type="Proteomes" id="UP000005309">
    <property type="component" value="Unassembled WGS sequence"/>
</dbReference>
<dbReference type="EMBL" id="ACLA01000020">
    <property type="protein sequence ID" value="EEQ48356.1"/>
    <property type="molecule type" value="Genomic_DNA"/>
</dbReference>
<evidence type="ECO:0000313" key="4">
    <source>
        <dbReference type="Proteomes" id="UP000005309"/>
    </source>
</evidence>
<feature type="compositionally biased region" description="Basic and acidic residues" evidence="1">
    <location>
        <begin position="103"/>
        <end position="130"/>
    </location>
</feature>
<evidence type="ECO:0000256" key="1">
    <source>
        <dbReference type="SAM" id="MobiDB-lite"/>
    </source>
</evidence>
<keyword evidence="2" id="KW-0472">Membrane</keyword>
<organism evidence="3 4">
    <name type="scientific">Selenomonas flueggei ATCC 43531</name>
    <dbReference type="NCBI Taxonomy" id="638302"/>
    <lineage>
        <taxon>Bacteria</taxon>
        <taxon>Bacillati</taxon>
        <taxon>Bacillota</taxon>
        <taxon>Negativicutes</taxon>
        <taxon>Selenomonadales</taxon>
        <taxon>Selenomonadaceae</taxon>
        <taxon>Selenomonas</taxon>
    </lineage>
</organism>
<accession>C4V492</accession>
<keyword evidence="2" id="KW-0812">Transmembrane</keyword>
<keyword evidence="4" id="KW-1185">Reference proteome</keyword>
<name>C4V492_9FIRM</name>
<proteinExistence type="predicted"/>
<dbReference type="AlphaFoldDB" id="C4V492"/>
<feature type="transmembrane region" description="Helical" evidence="2">
    <location>
        <begin position="32"/>
        <end position="49"/>
    </location>
</feature>
<gene>
    <name evidence="3" type="ORF">HMPREF0908_1336</name>
</gene>
<protein>
    <submittedName>
        <fullName evidence="3">Uncharacterized protein</fullName>
    </submittedName>
</protein>